<accession>A0A6G1GCK8</accession>
<protein>
    <recommendedName>
        <fullName evidence="4">Aminoglycoside phosphotransferase domain-containing protein</fullName>
    </recommendedName>
</protein>
<evidence type="ECO:0000313" key="2">
    <source>
        <dbReference type="Proteomes" id="UP000504638"/>
    </source>
</evidence>
<reference evidence="3" key="3">
    <citation type="submission" date="2025-04" db="UniProtKB">
        <authorList>
            <consortium name="RefSeq"/>
        </authorList>
    </citation>
    <scope>IDENTIFICATION</scope>
    <source>
        <strain evidence="3">CBS 781.70</strain>
    </source>
</reference>
<dbReference type="RefSeq" id="XP_033537448.1">
    <property type="nucleotide sequence ID" value="XM_033682257.1"/>
</dbReference>
<dbReference type="Proteomes" id="UP000504638">
    <property type="component" value="Unplaced"/>
</dbReference>
<reference evidence="1 3" key="1">
    <citation type="submission" date="2020-01" db="EMBL/GenBank/DDBJ databases">
        <authorList>
            <consortium name="DOE Joint Genome Institute"/>
            <person name="Haridas S."/>
            <person name="Albert R."/>
            <person name="Binder M."/>
            <person name="Bloem J."/>
            <person name="Labutti K."/>
            <person name="Salamov A."/>
            <person name="Andreopoulos B."/>
            <person name="Baker S.E."/>
            <person name="Barry K."/>
            <person name="Bills G."/>
            <person name="Bluhm B.H."/>
            <person name="Cannon C."/>
            <person name="Castanera R."/>
            <person name="Culley D.E."/>
            <person name="Daum C."/>
            <person name="Ezra D."/>
            <person name="Gonzalez J.B."/>
            <person name="Henrissat B."/>
            <person name="Kuo A."/>
            <person name="Liang C."/>
            <person name="Lipzen A."/>
            <person name="Lutzoni F."/>
            <person name="Magnuson J."/>
            <person name="Mondo S."/>
            <person name="Nolan M."/>
            <person name="Ohm R."/>
            <person name="Pangilinan J."/>
            <person name="Park H.-J."/>
            <person name="Ramirez L."/>
            <person name="Alfaro M."/>
            <person name="Sun H."/>
            <person name="Tritt A."/>
            <person name="Yoshinaga Y."/>
            <person name="Zwiers L.-H."/>
            <person name="Turgeon B.G."/>
            <person name="Goodwin S.B."/>
            <person name="Spatafora J.W."/>
            <person name="Crous P.W."/>
            <person name="Grigoriev I.V."/>
        </authorList>
    </citation>
    <scope>NUCLEOTIDE SEQUENCE</scope>
    <source>
        <strain evidence="1 3">CBS 781.70</strain>
    </source>
</reference>
<dbReference type="EMBL" id="ML975151">
    <property type="protein sequence ID" value="KAF1815817.1"/>
    <property type="molecule type" value="Genomic_DNA"/>
</dbReference>
<evidence type="ECO:0008006" key="4">
    <source>
        <dbReference type="Google" id="ProtNLM"/>
    </source>
</evidence>
<keyword evidence="2" id="KW-1185">Reference proteome</keyword>
<name>A0A6G1GCK8_9PEZI</name>
<evidence type="ECO:0000313" key="3">
    <source>
        <dbReference type="RefSeq" id="XP_033537448.1"/>
    </source>
</evidence>
<dbReference type="GeneID" id="54422827"/>
<dbReference type="AlphaFoldDB" id="A0A6G1GCK8"/>
<dbReference type="OrthoDB" id="5327538at2759"/>
<gene>
    <name evidence="1 3" type="ORF">P152DRAFT_496621</name>
</gene>
<organism evidence="1">
    <name type="scientific">Eremomyces bilateralis CBS 781.70</name>
    <dbReference type="NCBI Taxonomy" id="1392243"/>
    <lineage>
        <taxon>Eukaryota</taxon>
        <taxon>Fungi</taxon>
        <taxon>Dikarya</taxon>
        <taxon>Ascomycota</taxon>
        <taxon>Pezizomycotina</taxon>
        <taxon>Dothideomycetes</taxon>
        <taxon>Dothideomycetes incertae sedis</taxon>
        <taxon>Eremomycetales</taxon>
        <taxon>Eremomycetaceae</taxon>
        <taxon>Eremomyces</taxon>
    </lineage>
</organism>
<reference evidence="3" key="2">
    <citation type="submission" date="2020-04" db="EMBL/GenBank/DDBJ databases">
        <authorList>
            <consortium name="NCBI Genome Project"/>
        </authorList>
    </citation>
    <scope>NUCLEOTIDE SEQUENCE</scope>
    <source>
        <strain evidence="3">CBS 781.70</strain>
    </source>
</reference>
<sequence length="262" mass="29883">MDYVDGLVALEHRELKISPPLTFGTLEQDESFRKQMAGIQVQLSTYIIDEIGCLALDDEGNITIGRDIETCKGSWASAVDYYNDAADHAISGTLREIEDDMLQSRSRTFPLLFKEIVKRRCPRSSGPFCLTNRDFGAHNLLSRRQFQHHCYDRSGRYNGSSNWASRTASALFWPARIAPNLPRYKRLIFELERSVFKQIQEQGEPAEYIPLSSYMLSDTASVVQGLADYKSHQTSVSDKWMDCYARHLKEIDGAVTVKLRKN</sequence>
<evidence type="ECO:0000313" key="1">
    <source>
        <dbReference type="EMBL" id="KAF1815817.1"/>
    </source>
</evidence>
<proteinExistence type="predicted"/>